<evidence type="ECO:0000313" key="2">
    <source>
        <dbReference type="Proteomes" id="UP001438707"/>
    </source>
</evidence>
<accession>A0AAW1RD22</accession>
<proteinExistence type="predicted"/>
<dbReference type="AlphaFoldDB" id="A0AAW1RD22"/>
<name>A0AAW1RD22_9CHLO</name>
<protein>
    <submittedName>
        <fullName evidence="1">Uncharacterized protein</fullName>
    </submittedName>
</protein>
<reference evidence="1 2" key="1">
    <citation type="journal article" date="2024" name="Nat. Commun.">
        <title>Phylogenomics reveals the evolutionary origins of lichenization in chlorophyte algae.</title>
        <authorList>
            <person name="Puginier C."/>
            <person name="Libourel C."/>
            <person name="Otte J."/>
            <person name="Skaloud P."/>
            <person name="Haon M."/>
            <person name="Grisel S."/>
            <person name="Petersen M."/>
            <person name="Berrin J.G."/>
            <person name="Delaux P.M."/>
            <person name="Dal Grande F."/>
            <person name="Keller J."/>
        </authorList>
    </citation>
    <scope>NUCLEOTIDE SEQUENCE [LARGE SCALE GENOMIC DNA]</scope>
    <source>
        <strain evidence="1 2">SAG 2145</strain>
    </source>
</reference>
<sequence>MIRVDVEINLSASEPDLRVNDGLDLSFEDEFILCTCRRTRKVVGRVANEQLKALQQSPTEAVIRTLKKAEGVATHAVIRLTCRPQPVPSAVLPVRIPEADEEALRVSSQLHNSHLQHLGASPEMQSILKDSRLQQTIRMIDTAPKPEVALSAAMRSPDFESFCNKVLQTLQVQAR</sequence>
<gene>
    <name evidence="1" type="ORF">WJX74_003233</name>
</gene>
<dbReference type="Proteomes" id="UP001438707">
    <property type="component" value="Unassembled WGS sequence"/>
</dbReference>
<comment type="caution">
    <text evidence="1">The sequence shown here is derived from an EMBL/GenBank/DDBJ whole genome shotgun (WGS) entry which is preliminary data.</text>
</comment>
<keyword evidence="2" id="KW-1185">Reference proteome</keyword>
<evidence type="ECO:0000313" key="1">
    <source>
        <dbReference type="EMBL" id="KAK9831092.1"/>
    </source>
</evidence>
<organism evidence="1 2">
    <name type="scientific">Apatococcus lobatus</name>
    <dbReference type="NCBI Taxonomy" id="904363"/>
    <lineage>
        <taxon>Eukaryota</taxon>
        <taxon>Viridiplantae</taxon>
        <taxon>Chlorophyta</taxon>
        <taxon>core chlorophytes</taxon>
        <taxon>Trebouxiophyceae</taxon>
        <taxon>Chlorellales</taxon>
        <taxon>Chlorellaceae</taxon>
        <taxon>Apatococcus</taxon>
    </lineage>
</organism>
<dbReference type="EMBL" id="JALJOS010000014">
    <property type="protein sequence ID" value="KAK9831092.1"/>
    <property type="molecule type" value="Genomic_DNA"/>
</dbReference>